<dbReference type="GO" id="GO:0061617">
    <property type="term" value="C:MICOS complex"/>
    <property type="evidence" value="ECO:0000318"/>
    <property type="project" value="GO_Central"/>
</dbReference>
<keyword evidence="7" id="KW-0999">Mitochondrion inner membrane</keyword>
<sequence length="188" mass="20624">MYISHRAPAKMAAKFRRLLPLVALPGSASLGAVYAAEAVKKEETDCGCGKKKKTVGISELPIYDQPTDLEQYTYIEEDVGFLRQHVSKVRQAVWTGLDKMEGTRVYVVDKYRIAEKKTTDGLEYVQSEEGFFPRLGVITLSGLTGLVLGARGGLIKKAVYSTTLAGAAAFLCYPNLYTSVTNYSVSCY</sequence>
<keyword evidence="6" id="KW-0472">Membrane</keyword>
<reference evidence="10" key="2">
    <citation type="submission" date="2025-08" db="UniProtKB">
        <authorList>
            <consortium name="RefSeq"/>
        </authorList>
    </citation>
    <scope>IDENTIFICATION</scope>
    <source>
        <strain evidence="10">S238N-H82</strain>
        <tissue evidence="10">Testes</tissue>
    </source>
</reference>
<protein>
    <recommendedName>
        <fullName evidence="7">MICOS complex subunit</fullName>
    </recommendedName>
</protein>
<reference evidence="9" key="1">
    <citation type="journal article" date="2020" name="Nat. Ecol. Evol.">
        <title>Deeply conserved synteny resolves early events in vertebrate evolution.</title>
        <authorList>
            <person name="Simakov O."/>
            <person name="Marletaz F."/>
            <person name="Yue J.X."/>
            <person name="O'Connell B."/>
            <person name="Jenkins J."/>
            <person name="Brandt A."/>
            <person name="Calef R."/>
            <person name="Tung C.H."/>
            <person name="Huang T.K."/>
            <person name="Schmutz J."/>
            <person name="Satoh N."/>
            <person name="Yu J.K."/>
            <person name="Putnam N.H."/>
            <person name="Green R.E."/>
            <person name="Rokhsar D.S."/>
        </authorList>
    </citation>
    <scope>NUCLEOTIDE SEQUENCE [LARGE SCALE GENOMIC DNA]</scope>
    <source>
        <strain evidence="9">S238N-H82</strain>
    </source>
</reference>
<evidence type="ECO:0000256" key="6">
    <source>
        <dbReference type="ARBA" id="ARBA00023136"/>
    </source>
</evidence>
<evidence type="ECO:0000313" key="9">
    <source>
        <dbReference type="Proteomes" id="UP000001554"/>
    </source>
</evidence>
<dbReference type="Proteomes" id="UP000001554">
    <property type="component" value="Chromosome 17"/>
</dbReference>
<gene>
    <name evidence="10" type="primary">LOC118404574</name>
</gene>
<dbReference type="OMA" id="NISEWQD"/>
<evidence type="ECO:0000256" key="1">
    <source>
        <dbReference type="ARBA" id="ARBA00004325"/>
    </source>
</evidence>
<feature type="signal peptide" evidence="8">
    <location>
        <begin position="1"/>
        <end position="35"/>
    </location>
</feature>
<comment type="function">
    <text evidence="7">Component of the MICOS complex, a large protein complex of the mitochondrial inner membrane that plays crucial roles in the maintenance of crista junctions, inner membrane architecture, and formation of contact sites to the outer membrane.</text>
</comment>
<accession>A0A9J7HLV3</accession>
<dbReference type="RefSeq" id="XP_035659642.1">
    <property type="nucleotide sequence ID" value="XM_035803749.1"/>
</dbReference>
<evidence type="ECO:0000256" key="5">
    <source>
        <dbReference type="ARBA" id="ARBA00023128"/>
    </source>
</evidence>
<comment type="subcellular location">
    <subcellularLocation>
        <location evidence="7">Mitochondrion inner membrane</location>
    </subcellularLocation>
    <subcellularLocation>
        <location evidence="1">Mitochondrion membrane</location>
    </subcellularLocation>
</comment>
<dbReference type="GeneID" id="118404574"/>
<feature type="chain" id="PRO_5039934088" description="MICOS complex subunit" evidence="8">
    <location>
        <begin position="36"/>
        <end position="188"/>
    </location>
</feature>
<evidence type="ECO:0000256" key="7">
    <source>
        <dbReference type="RuleBase" id="RU363021"/>
    </source>
</evidence>
<evidence type="ECO:0000256" key="3">
    <source>
        <dbReference type="ARBA" id="ARBA00022692"/>
    </source>
</evidence>
<organism evidence="9 10">
    <name type="scientific">Branchiostoma floridae</name>
    <name type="common">Florida lancelet</name>
    <name type="synonym">Amphioxus</name>
    <dbReference type="NCBI Taxonomy" id="7739"/>
    <lineage>
        <taxon>Eukaryota</taxon>
        <taxon>Metazoa</taxon>
        <taxon>Chordata</taxon>
        <taxon>Cephalochordata</taxon>
        <taxon>Leptocardii</taxon>
        <taxon>Amphioxiformes</taxon>
        <taxon>Branchiostomatidae</taxon>
        <taxon>Branchiostoma</taxon>
    </lineage>
</organism>
<evidence type="ECO:0000256" key="4">
    <source>
        <dbReference type="ARBA" id="ARBA00022989"/>
    </source>
</evidence>
<dbReference type="Pfam" id="PF09769">
    <property type="entry name" value="ApoO"/>
    <property type="match status" value="1"/>
</dbReference>
<keyword evidence="8" id="KW-0732">Signal</keyword>
<dbReference type="PANTHER" id="PTHR14564">
    <property type="entry name" value="MICOS COMPLEX SUBUNIT MIC26 / MIC27 FAMILY MEMBER"/>
    <property type="match status" value="1"/>
</dbReference>
<keyword evidence="3" id="KW-0812">Transmembrane</keyword>
<comment type="similarity">
    <text evidence="2">Belongs to the apolipoprotein O/MICOS complex subunit Mic27 family.</text>
</comment>
<dbReference type="InterPro" id="IPR019166">
    <property type="entry name" value="MIC26/MIC27"/>
</dbReference>
<keyword evidence="4" id="KW-1133">Transmembrane helix</keyword>
<dbReference type="KEGG" id="bfo:118404574"/>
<name>A0A9J7HLV3_BRAFL</name>
<evidence type="ECO:0000256" key="8">
    <source>
        <dbReference type="SAM" id="SignalP"/>
    </source>
</evidence>
<comment type="subunit">
    <text evidence="7">Component of the mitochondrial contact site and cristae organizing system (MICOS) complex.</text>
</comment>
<dbReference type="InterPro" id="IPR033182">
    <property type="entry name" value="MIC26/MIC27_animal"/>
</dbReference>
<keyword evidence="5 7" id="KW-0496">Mitochondrion</keyword>
<evidence type="ECO:0000256" key="2">
    <source>
        <dbReference type="ARBA" id="ARBA00010904"/>
    </source>
</evidence>
<keyword evidence="9" id="KW-1185">Reference proteome</keyword>
<dbReference type="AlphaFoldDB" id="A0A9J7HLV3"/>
<proteinExistence type="inferred from homology"/>
<evidence type="ECO:0000313" key="10">
    <source>
        <dbReference type="RefSeq" id="XP_035659642.1"/>
    </source>
</evidence>
<dbReference type="OrthoDB" id="5973346at2759"/>
<dbReference type="GO" id="GO:0042407">
    <property type="term" value="P:cristae formation"/>
    <property type="evidence" value="ECO:0000318"/>
    <property type="project" value="GO_Central"/>
</dbReference>